<dbReference type="InterPro" id="IPR029063">
    <property type="entry name" value="SAM-dependent_MTases_sf"/>
</dbReference>
<dbReference type="PROSITE" id="PS00092">
    <property type="entry name" value="N6_MTASE"/>
    <property type="match status" value="1"/>
</dbReference>
<gene>
    <name evidence="7" type="ORF">ACFOOR_05820</name>
</gene>
<evidence type="ECO:0000256" key="1">
    <source>
        <dbReference type="ARBA" id="ARBA00006594"/>
    </source>
</evidence>
<dbReference type="PRINTS" id="PR00508">
    <property type="entry name" value="S21N4MTFRASE"/>
</dbReference>
<dbReference type="Pfam" id="PF02195">
    <property type="entry name" value="ParB_N"/>
    <property type="match status" value="1"/>
</dbReference>
<dbReference type="EMBL" id="JBHRSV010000005">
    <property type="protein sequence ID" value="MFC2925617.1"/>
    <property type="molecule type" value="Genomic_DNA"/>
</dbReference>
<evidence type="ECO:0000256" key="4">
    <source>
        <dbReference type="ARBA" id="ARBA00047942"/>
    </source>
</evidence>
<dbReference type="InterPro" id="IPR003115">
    <property type="entry name" value="ParB_N"/>
</dbReference>
<name>A0ABV6ZW22_9PROT</name>
<organism evidence="7 8">
    <name type="scientific">Hyphobacterium vulgare</name>
    <dbReference type="NCBI Taxonomy" id="1736751"/>
    <lineage>
        <taxon>Bacteria</taxon>
        <taxon>Pseudomonadati</taxon>
        <taxon>Pseudomonadota</taxon>
        <taxon>Alphaproteobacteria</taxon>
        <taxon>Maricaulales</taxon>
        <taxon>Maricaulaceae</taxon>
        <taxon>Hyphobacterium</taxon>
    </lineage>
</organism>
<dbReference type="InterPro" id="IPR050336">
    <property type="entry name" value="Chromosome_partition/occlusion"/>
</dbReference>
<dbReference type="Proteomes" id="UP001595379">
    <property type="component" value="Unassembled WGS sequence"/>
</dbReference>
<dbReference type="Gene3D" id="3.90.1530.10">
    <property type="entry name" value="Conserved hypothetical protein from pyrococcus furiosus pfu- 392566-001, ParB domain"/>
    <property type="match status" value="1"/>
</dbReference>
<dbReference type="Pfam" id="PF01555">
    <property type="entry name" value="N6_N4_Mtase"/>
    <property type="match status" value="1"/>
</dbReference>
<dbReference type="InterPro" id="IPR001091">
    <property type="entry name" value="RM_Methyltransferase"/>
</dbReference>
<protein>
    <recommendedName>
        <fullName evidence="5">Methyltransferase</fullName>
        <ecNumber evidence="5">2.1.1.-</ecNumber>
    </recommendedName>
</protein>
<evidence type="ECO:0000313" key="8">
    <source>
        <dbReference type="Proteomes" id="UP001595379"/>
    </source>
</evidence>
<dbReference type="InterPro" id="IPR015840">
    <property type="entry name" value="DNA_MeTrfase_ParB"/>
</dbReference>
<dbReference type="InterPro" id="IPR002052">
    <property type="entry name" value="DNA_methylase_N6_adenine_CS"/>
</dbReference>
<dbReference type="Gene3D" id="3.40.50.150">
    <property type="entry name" value="Vaccinia Virus protein VP39"/>
    <property type="match status" value="1"/>
</dbReference>
<accession>A0ABV6ZW22</accession>
<dbReference type="SMART" id="SM00470">
    <property type="entry name" value="ParB"/>
    <property type="match status" value="1"/>
</dbReference>
<dbReference type="EC" id="2.1.1.-" evidence="5"/>
<comment type="catalytic activity">
    <reaction evidence="4">
        <text>a 2'-deoxyadenosine in DNA + S-adenosyl-L-methionine = an N(6)-methyl-2'-deoxyadenosine in DNA + S-adenosyl-L-homocysteine + H(+)</text>
        <dbReference type="Rhea" id="RHEA:15197"/>
        <dbReference type="Rhea" id="RHEA-COMP:12418"/>
        <dbReference type="Rhea" id="RHEA-COMP:12419"/>
        <dbReference type="ChEBI" id="CHEBI:15378"/>
        <dbReference type="ChEBI" id="CHEBI:57856"/>
        <dbReference type="ChEBI" id="CHEBI:59789"/>
        <dbReference type="ChEBI" id="CHEBI:90615"/>
        <dbReference type="ChEBI" id="CHEBI:90616"/>
        <dbReference type="EC" id="2.1.1.72"/>
    </reaction>
</comment>
<evidence type="ECO:0000259" key="6">
    <source>
        <dbReference type="SMART" id="SM00470"/>
    </source>
</evidence>
<dbReference type="RefSeq" id="WP_343165382.1">
    <property type="nucleotide sequence ID" value="NZ_JBHRSV010000005.1"/>
</dbReference>
<evidence type="ECO:0000256" key="5">
    <source>
        <dbReference type="RuleBase" id="RU362026"/>
    </source>
</evidence>
<evidence type="ECO:0000256" key="3">
    <source>
        <dbReference type="ARBA" id="ARBA00022679"/>
    </source>
</evidence>
<proteinExistence type="inferred from homology"/>
<dbReference type="CDD" id="cd16403">
    <property type="entry name" value="ParB_N_like_MT"/>
    <property type="match status" value="1"/>
</dbReference>
<dbReference type="InterPro" id="IPR036086">
    <property type="entry name" value="ParB/Sulfiredoxin_sf"/>
</dbReference>
<reference evidence="8" key="1">
    <citation type="journal article" date="2019" name="Int. J. Syst. Evol. Microbiol.">
        <title>The Global Catalogue of Microorganisms (GCM) 10K type strain sequencing project: providing services to taxonomists for standard genome sequencing and annotation.</title>
        <authorList>
            <consortium name="The Broad Institute Genomics Platform"/>
            <consortium name="The Broad Institute Genome Sequencing Center for Infectious Disease"/>
            <person name="Wu L."/>
            <person name="Ma J."/>
        </authorList>
    </citation>
    <scope>NUCLEOTIDE SEQUENCE [LARGE SCALE GENOMIC DNA]</scope>
    <source>
        <strain evidence="8">KCTC 52487</strain>
    </source>
</reference>
<feature type="domain" description="ParB-like N-terminal" evidence="6">
    <location>
        <begin position="10"/>
        <end position="96"/>
    </location>
</feature>
<comment type="similarity">
    <text evidence="1 5">Belongs to the N(4)/N(6)-methyltransferase family.</text>
</comment>
<sequence length="438" mass="48116">MNQKITIRVEDVPLNSLTIRTTNPRTHSKEQIDLLKRSITEFGFTTPLLVDDENQVIAGAGRLMAARELGLEVVPIIRLSHLTAEQVRALVIADNQIAARAGWDLDLLRVELSELEVAEFDLELLGFETAILDQYLAVDHGGGRDEAGEGGNVAPPVSRPGDVWVIGPHRLGIGDIREPDLLARVLGGRSVRMVLTDPPYNVRIKGHVRPNKANGHDEFAFASGEMSEEEFITFLVETLTPQLGALVDGGLAYSFIDWRHAFELNRAAFRLSLTPINLAVWVKSNGGMGSLYRSRHELCAIYKKGGGKHVNNVELGRHGRNRTNIWQYSGVNAFGEGREEALADHPTVKPVDMLADAILDVTKRKDLVLDGFAGSGSTIVAAARTGRVGVGVEYEPKYADVALRRLRAETGEIPRLLETNENFDAIAERRVTEARDDG</sequence>
<dbReference type="SUPFAM" id="SSF110849">
    <property type="entry name" value="ParB/Sulfiredoxin"/>
    <property type="match status" value="1"/>
</dbReference>
<evidence type="ECO:0000313" key="7">
    <source>
        <dbReference type="EMBL" id="MFC2925617.1"/>
    </source>
</evidence>
<dbReference type="PANTHER" id="PTHR33375">
    <property type="entry name" value="CHROMOSOME-PARTITIONING PROTEIN PARB-RELATED"/>
    <property type="match status" value="1"/>
</dbReference>
<keyword evidence="2" id="KW-0489">Methyltransferase</keyword>
<keyword evidence="8" id="KW-1185">Reference proteome</keyword>
<keyword evidence="3" id="KW-0808">Transferase</keyword>
<dbReference type="InterPro" id="IPR002941">
    <property type="entry name" value="DNA_methylase_N4/N6"/>
</dbReference>
<comment type="caution">
    <text evidence="7">The sequence shown here is derived from an EMBL/GenBank/DDBJ whole genome shotgun (WGS) entry which is preliminary data.</text>
</comment>
<dbReference type="PIRSF" id="PIRSF036758">
    <property type="entry name" value="Aden_M_ParB"/>
    <property type="match status" value="1"/>
</dbReference>
<dbReference type="SUPFAM" id="SSF53335">
    <property type="entry name" value="S-adenosyl-L-methionine-dependent methyltransferases"/>
    <property type="match status" value="1"/>
</dbReference>
<dbReference type="PANTHER" id="PTHR33375:SF1">
    <property type="entry name" value="CHROMOSOME-PARTITIONING PROTEIN PARB-RELATED"/>
    <property type="match status" value="1"/>
</dbReference>
<evidence type="ECO:0000256" key="2">
    <source>
        <dbReference type="ARBA" id="ARBA00022603"/>
    </source>
</evidence>